<feature type="signal peptide" evidence="2">
    <location>
        <begin position="1"/>
        <end position="17"/>
    </location>
</feature>
<protein>
    <recommendedName>
        <fullName evidence="5">Hydrophobin</fullName>
    </recommendedName>
</protein>
<keyword evidence="4" id="KW-1185">Reference proteome</keyword>
<dbReference type="EMBL" id="KL198065">
    <property type="protein sequence ID" value="KDQ10727.1"/>
    <property type="molecule type" value="Genomic_DNA"/>
</dbReference>
<evidence type="ECO:0000256" key="2">
    <source>
        <dbReference type="SAM" id="SignalP"/>
    </source>
</evidence>
<gene>
    <name evidence="3" type="ORF">BOTBODRAFT_57926</name>
</gene>
<feature type="chain" id="PRO_5001641247" description="Hydrophobin" evidence="2">
    <location>
        <begin position="18"/>
        <end position="265"/>
    </location>
</feature>
<feature type="region of interest" description="Disordered" evidence="1">
    <location>
        <begin position="28"/>
        <end position="71"/>
    </location>
</feature>
<feature type="compositionally biased region" description="Low complexity" evidence="1">
    <location>
        <begin position="28"/>
        <end position="62"/>
    </location>
</feature>
<dbReference type="InParanoid" id="A0A067MFR1"/>
<organism evidence="3 4">
    <name type="scientific">Botryobasidium botryosum (strain FD-172 SS1)</name>
    <dbReference type="NCBI Taxonomy" id="930990"/>
    <lineage>
        <taxon>Eukaryota</taxon>
        <taxon>Fungi</taxon>
        <taxon>Dikarya</taxon>
        <taxon>Basidiomycota</taxon>
        <taxon>Agaricomycotina</taxon>
        <taxon>Agaricomycetes</taxon>
        <taxon>Cantharellales</taxon>
        <taxon>Botryobasidiaceae</taxon>
        <taxon>Botryobasidium</taxon>
    </lineage>
</organism>
<keyword evidence="2" id="KW-0732">Signal</keyword>
<reference evidence="4" key="1">
    <citation type="journal article" date="2014" name="Proc. Natl. Acad. Sci. U.S.A.">
        <title>Extensive sampling of basidiomycete genomes demonstrates inadequacy of the white-rot/brown-rot paradigm for wood decay fungi.</title>
        <authorList>
            <person name="Riley R."/>
            <person name="Salamov A.A."/>
            <person name="Brown D.W."/>
            <person name="Nagy L.G."/>
            <person name="Floudas D."/>
            <person name="Held B.W."/>
            <person name="Levasseur A."/>
            <person name="Lombard V."/>
            <person name="Morin E."/>
            <person name="Otillar R."/>
            <person name="Lindquist E.A."/>
            <person name="Sun H."/>
            <person name="LaButti K.M."/>
            <person name="Schmutz J."/>
            <person name="Jabbour D."/>
            <person name="Luo H."/>
            <person name="Baker S.E."/>
            <person name="Pisabarro A.G."/>
            <person name="Walton J.D."/>
            <person name="Blanchette R.A."/>
            <person name="Henrissat B."/>
            <person name="Martin F."/>
            <person name="Cullen D."/>
            <person name="Hibbett D.S."/>
            <person name="Grigoriev I.V."/>
        </authorList>
    </citation>
    <scope>NUCLEOTIDE SEQUENCE [LARGE SCALE GENOMIC DNA]</scope>
    <source>
        <strain evidence="4">FD-172 SS1</strain>
    </source>
</reference>
<evidence type="ECO:0000313" key="3">
    <source>
        <dbReference type="EMBL" id="KDQ10727.1"/>
    </source>
</evidence>
<proteinExistence type="predicted"/>
<dbReference type="AlphaFoldDB" id="A0A067MFR1"/>
<dbReference type="Proteomes" id="UP000027195">
    <property type="component" value="Unassembled WGS sequence"/>
</dbReference>
<evidence type="ECO:0008006" key="5">
    <source>
        <dbReference type="Google" id="ProtNLM"/>
    </source>
</evidence>
<name>A0A067MFR1_BOTB1</name>
<dbReference type="HOGENOM" id="CLU_1049688_0_0_1"/>
<accession>A0A067MFR1</accession>
<evidence type="ECO:0000256" key="1">
    <source>
        <dbReference type="SAM" id="MobiDB-lite"/>
    </source>
</evidence>
<sequence>MRFSLATILSFGLLAAAFPTAPIATYDASPSSDVASPSATAAPFAELPPTNSSPKSAPAPASITDLSAKNSTSGTEELERALGLGSIHPARDSILGDLLGGCTSGCGGSGHSTQPETVPTTIDLDLDLLTKLTTCGNNIADIVLNINTLCGGADAIVLDLNLKNLLLDLKAQLAVLLDLFLDVKVDLLGIKISICARIWTTIIIDIVLALKLVLTACIDSKDLVQDVLDILAKILVQLKLCGINLGSSLNVVSDILVDLGLKAYL</sequence>
<evidence type="ECO:0000313" key="4">
    <source>
        <dbReference type="Proteomes" id="UP000027195"/>
    </source>
</evidence>